<dbReference type="InterPro" id="IPR000212">
    <property type="entry name" value="DNA_helicase_UvrD/REP"/>
</dbReference>
<dbReference type="Gene3D" id="3.40.50.300">
    <property type="entry name" value="P-loop containing nucleotide triphosphate hydrolases"/>
    <property type="match status" value="4"/>
</dbReference>
<dbReference type="EMBL" id="QXXQ01000011">
    <property type="protein sequence ID" value="RID90708.1"/>
    <property type="molecule type" value="Genomic_DNA"/>
</dbReference>
<evidence type="ECO:0000256" key="11">
    <source>
        <dbReference type="ARBA" id="ARBA00023235"/>
    </source>
</evidence>
<dbReference type="GO" id="GO:0005829">
    <property type="term" value="C:cytosol"/>
    <property type="evidence" value="ECO:0007669"/>
    <property type="project" value="TreeGrafter"/>
</dbReference>
<dbReference type="GO" id="GO:0004527">
    <property type="term" value="F:exonuclease activity"/>
    <property type="evidence" value="ECO:0007669"/>
    <property type="project" value="UniProtKB-KW"/>
</dbReference>
<dbReference type="InterPro" id="IPR027417">
    <property type="entry name" value="P-loop_NTPase"/>
</dbReference>
<keyword evidence="8 16" id="KW-0067">ATP-binding</keyword>
<dbReference type="Gene3D" id="3.90.320.10">
    <property type="match status" value="1"/>
</dbReference>
<organism evidence="19 20">
    <name type="scientific">Gemmobacter lutimaris</name>
    <dbReference type="NCBI Taxonomy" id="2306023"/>
    <lineage>
        <taxon>Bacteria</taxon>
        <taxon>Pseudomonadati</taxon>
        <taxon>Pseudomonadota</taxon>
        <taxon>Alphaproteobacteria</taxon>
        <taxon>Rhodobacterales</taxon>
        <taxon>Paracoccaceae</taxon>
        <taxon>Gemmobacter</taxon>
    </lineage>
</organism>
<feature type="domain" description="UvrD-like helicase C-terminal" evidence="18">
    <location>
        <begin position="417"/>
        <end position="696"/>
    </location>
</feature>
<dbReference type="PROSITE" id="PS51198">
    <property type="entry name" value="UVRD_HELICASE_ATP_BIND"/>
    <property type="match status" value="1"/>
</dbReference>
<keyword evidence="5 16" id="KW-0378">Hydrolase</keyword>
<feature type="domain" description="UvrD-like helicase ATP-binding" evidence="17">
    <location>
        <begin position="1"/>
        <end position="416"/>
    </location>
</feature>
<comment type="catalytic activity">
    <reaction evidence="12">
        <text>Couples ATP hydrolysis with the unwinding of duplex DNA by translocating in the 3'-5' direction.</text>
        <dbReference type="EC" id="5.6.2.4"/>
    </reaction>
</comment>
<dbReference type="Gene3D" id="1.10.10.160">
    <property type="match status" value="1"/>
</dbReference>
<comment type="catalytic activity">
    <reaction evidence="15">
        <text>ATP + H2O = ADP + phosphate + H(+)</text>
        <dbReference type="Rhea" id="RHEA:13065"/>
        <dbReference type="ChEBI" id="CHEBI:15377"/>
        <dbReference type="ChEBI" id="CHEBI:15378"/>
        <dbReference type="ChEBI" id="CHEBI:30616"/>
        <dbReference type="ChEBI" id="CHEBI:43474"/>
        <dbReference type="ChEBI" id="CHEBI:456216"/>
        <dbReference type="EC" id="5.6.2.4"/>
    </reaction>
</comment>
<accession>A0A398BQ73</accession>
<dbReference type="GO" id="GO:0003677">
    <property type="term" value="F:DNA binding"/>
    <property type="evidence" value="ECO:0007669"/>
    <property type="project" value="UniProtKB-KW"/>
</dbReference>
<dbReference type="AlphaFoldDB" id="A0A398BQ73"/>
<keyword evidence="2" id="KW-0540">Nuclease</keyword>
<evidence type="ECO:0000313" key="19">
    <source>
        <dbReference type="EMBL" id="RID90708.1"/>
    </source>
</evidence>
<keyword evidence="11" id="KW-0413">Isomerase</keyword>
<gene>
    <name evidence="19" type="ORF">D2N39_17040</name>
</gene>
<evidence type="ECO:0000256" key="5">
    <source>
        <dbReference type="ARBA" id="ARBA00022801"/>
    </source>
</evidence>
<dbReference type="RefSeq" id="WP_119135965.1">
    <property type="nucleotide sequence ID" value="NZ_QXXQ01000011.1"/>
</dbReference>
<evidence type="ECO:0000256" key="14">
    <source>
        <dbReference type="ARBA" id="ARBA00034923"/>
    </source>
</evidence>
<evidence type="ECO:0000256" key="16">
    <source>
        <dbReference type="PROSITE-ProRule" id="PRU00560"/>
    </source>
</evidence>
<keyword evidence="7" id="KW-0269">Exonuclease</keyword>
<comment type="caution">
    <text evidence="19">The sequence shown here is derived from an EMBL/GenBank/DDBJ whole genome shotgun (WGS) entry which is preliminary data.</text>
</comment>
<evidence type="ECO:0000256" key="13">
    <source>
        <dbReference type="ARBA" id="ARBA00034808"/>
    </source>
</evidence>
<dbReference type="InterPro" id="IPR014017">
    <property type="entry name" value="DNA_helicase_UvrD-like_C"/>
</dbReference>
<evidence type="ECO:0000256" key="2">
    <source>
        <dbReference type="ARBA" id="ARBA00022722"/>
    </source>
</evidence>
<evidence type="ECO:0000256" key="10">
    <source>
        <dbReference type="ARBA" id="ARBA00023204"/>
    </source>
</evidence>
<keyword evidence="4" id="KW-0227">DNA damage</keyword>
<reference evidence="19 20" key="1">
    <citation type="submission" date="2018-09" db="EMBL/GenBank/DDBJ databases">
        <title>Gemmobacter lutimaris sp. nov., a marine bacterium isolated from tidal flat.</title>
        <authorList>
            <person name="Lee D.W."/>
            <person name="Yoo Y."/>
            <person name="Kim J.-J."/>
            <person name="Kim B.S."/>
        </authorList>
    </citation>
    <scope>NUCLEOTIDE SEQUENCE [LARGE SCALE GENOMIC DNA]</scope>
    <source>
        <strain evidence="19 20">YJ-T1-11</strain>
    </source>
</reference>
<evidence type="ECO:0000313" key="20">
    <source>
        <dbReference type="Proteomes" id="UP000266649"/>
    </source>
</evidence>
<dbReference type="PANTHER" id="PTHR11070">
    <property type="entry name" value="UVRD / RECB / PCRA DNA HELICASE FAMILY MEMBER"/>
    <property type="match status" value="1"/>
</dbReference>
<dbReference type="InterPro" id="IPR011604">
    <property type="entry name" value="PDDEXK-like_dom_sf"/>
</dbReference>
<dbReference type="PANTHER" id="PTHR11070:SF2">
    <property type="entry name" value="ATP-DEPENDENT DNA HELICASE SRS2"/>
    <property type="match status" value="1"/>
</dbReference>
<dbReference type="GO" id="GO:0043138">
    <property type="term" value="F:3'-5' DNA helicase activity"/>
    <property type="evidence" value="ECO:0007669"/>
    <property type="project" value="UniProtKB-EC"/>
</dbReference>
<dbReference type="OrthoDB" id="9810135at2"/>
<dbReference type="InterPro" id="IPR013986">
    <property type="entry name" value="DExx_box_DNA_helicase_dom_sf"/>
</dbReference>
<feature type="binding site" evidence="16">
    <location>
        <begin position="9"/>
        <end position="16"/>
    </location>
    <ligand>
        <name>ATP</name>
        <dbReference type="ChEBI" id="CHEBI:30616"/>
    </ligand>
</feature>
<keyword evidence="9" id="KW-0238">DNA-binding</keyword>
<dbReference type="GO" id="GO:0000725">
    <property type="term" value="P:recombinational repair"/>
    <property type="evidence" value="ECO:0007669"/>
    <property type="project" value="TreeGrafter"/>
</dbReference>
<evidence type="ECO:0000256" key="8">
    <source>
        <dbReference type="ARBA" id="ARBA00022840"/>
    </source>
</evidence>
<evidence type="ECO:0000256" key="9">
    <source>
        <dbReference type="ARBA" id="ARBA00023125"/>
    </source>
</evidence>
<keyword evidence="6 16" id="KW-0347">Helicase</keyword>
<sequence length="1049" mass="111589">MTDLTLVPAGAGAGKTTRIQRTVAGWVRDRLVAPGRILAVTFTETAASELKARIRAQLIAQGQVAEALELERAYIGTIHSLGQRLLTEHAFGAGRAPVSRLLTEAERDLLIRLQMGGCAPLQEVMGDLARFGYAWNRQTGASAEDQFRADVLRAIDLLRGLGARGQDPGVLAGALAALEAGYGARAADGTPLTEALRRAAQALLTRFPEGIAGHATSDAAIKAFRDDHARLRRAVETDALSGDWGLWQKLRALRQSKRGAPTPEGYDALARAVMEAAEGLLIHPGPLTDARAHLSALINGAQALMAGYDAAKRAGGLIDFADMITETEALLATHPEILAATLGEIDCVVIDEFQDTNPVQFSLLWRLARGAARALIVGDTKQAIMGFQGADPRLSGALHAACPEAVDPLDHNYRSDPRIMRFVNKLGPVLFPEGYDDLTPHRAETGVTALEALVLPGGRKDVSAPCIAAHVAALLQDGAQVTDRATGQLRPAQPSDVAVLCYTAAKASAVAKALRAQGFAVRIQADGWRSAPIIRAVRAALALVADPEDSHAALRYLTLGPARVPLEAALTLAIDGTLATHAALAPLLPLVEKAPHLTVAALLAQIIPAAGLRDWAATLDAPAQALADLARLEAEALAFDTLAADLKAAAGFHGASVQVFLGWLAAQTGRDVDRHPNAAGWSAPGIEVCTWHASKGREWPITVVAGLDYKFIARPNTLRAEFDGFDDLDAVLDHAGLGWLPDFAAPEKQAAFAEALIEEDERDAARELYVALTRARDRLILALPPAQSKERPRPERMVDLLRARSGLTVATDGTGLTICGETFPARVVMTADPDAGPDAELDPHLVPRFGLSRPHSYTPLRPWRATPSGLIAPADAARPNLRHIALGAAVRRQRDGFDLATERGSAWHLAFRVACERPERLAEVGRATGLASDTLAEIGAQATALRDWLLTRSFDRLHFELPLQETAADGSEINAIIDLLAEGPEGLMIVDHKSGACPDPEARFSGYAPQLHAYAGVAARALGKPVRGLAVNWMNEGKISVLDLQEVPV</sequence>
<comment type="similarity">
    <text evidence="1">Belongs to the helicase family. UvrD subfamily.</text>
</comment>
<evidence type="ECO:0000256" key="7">
    <source>
        <dbReference type="ARBA" id="ARBA00022839"/>
    </source>
</evidence>
<dbReference type="GO" id="GO:0033202">
    <property type="term" value="C:DNA helicase complex"/>
    <property type="evidence" value="ECO:0007669"/>
    <property type="project" value="TreeGrafter"/>
</dbReference>
<keyword evidence="10" id="KW-0234">DNA repair</keyword>
<evidence type="ECO:0000259" key="18">
    <source>
        <dbReference type="PROSITE" id="PS51217"/>
    </source>
</evidence>
<evidence type="ECO:0000256" key="6">
    <source>
        <dbReference type="ARBA" id="ARBA00022806"/>
    </source>
</evidence>
<evidence type="ECO:0000256" key="15">
    <source>
        <dbReference type="ARBA" id="ARBA00048988"/>
    </source>
</evidence>
<dbReference type="Pfam" id="PF00580">
    <property type="entry name" value="UvrD-helicase"/>
    <property type="match status" value="1"/>
</dbReference>
<evidence type="ECO:0000259" key="17">
    <source>
        <dbReference type="PROSITE" id="PS51198"/>
    </source>
</evidence>
<dbReference type="PROSITE" id="PS51217">
    <property type="entry name" value="UVRD_HELICASE_CTER"/>
    <property type="match status" value="1"/>
</dbReference>
<name>A0A398BQ73_9RHOB</name>
<dbReference type="Proteomes" id="UP000266649">
    <property type="component" value="Unassembled WGS sequence"/>
</dbReference>
<dbReference type="InterPro" id="IPR038726">
    <property type="entry name" value="PDDEXK_AddAB-type"/>
</dbReference>
<proteinExistence type="inferred from homology"/>
<keyword evidence="20" id="KW-1185">Reference proteome</keyword>
<evidence type="ECO:0000256" key="4">
    <source>
        <dbReference type="ARBA" id="ARBA00022763"/>
    </source>
</evidence>
<dbReference type="Pfam" id="PF12705">
    <property type="entry name" value="PDDEXK_1"/>
    <property type="match status" value="1"/>
</dbReference>
<evidence type="ECO:0000256" key="1">
    <source>
        <dbReference type="ARBA" id="ARBA00009922"/>
    </source>
</evidence>
<dbReference type="InterPro" id="IPR014016">
    <property type="entry name" value="UvrD-like_ATP-bd"/>
</dbReference>
<evidence type="ECO:0000256" key="3">
    <source>
        <dbReference type="ARBA" id="ARBA00022741"/>
    </source>
</evidence>
<protein>
    <recommendedName>
        <fullName evidence="13">DNA 3'-5' helicase</fullName>
        <ecNumber evidence="13">5.6.2.4</ecNumber>
    </recommendedName>
    <alternativeName>
        <fullName evidence="14">DNA 3'-5' helicase II</fullName>
    </alternativeName>
</protein>
<dbReference type="EC" id="5.6.2.4" evidence="13"/>
<dbReference type="GO" id="GO:0005524">
    <property type="term" value="F:ATP binding"/>
    <property type="evidence" value="ECO:0007669"/>
    <property type="project" value="UniProtKB-UniRule"/>
</dbReference>
<keyword evidence="3 16" id="KW-0547">Nucleotide-binding</keyword>
<dbReference type="SUPFAM" id="SSF52540">
    <property type="entry name" value="P-loop containing nucleoside triphosphate hydrolases"/>
    <property type="match status" value="1"/>
</dbReference>
<evidence type="ECO:0000256" key="12">
    <source>
        <dbReference type="ARBA" id="ARBA00034617"/>
    </source>
</evidence>